<feature type="chain" id="PRO_5011590361" description="Cupin domain-containing protein" evidence="1">
    <location>
        <begin position="32"/>
        <end position="172"/>
    </location>
</feature>
<feature type="signal peptide" evidence="1">
    <location>
        <begin position="1"/>
        <end position="31"/>
    </location>
</feature>
<organism evidence="2 3">
    <name type="scientific">Granulicella pectinivorans</name>
    <dbReference type="NCBI Taxonomy" id="474950"/>
    <lineage>
        <taxon>Bacteria</taxon>
        <taxon>Pseudomonadati</taxon>
        <taxon>Acidobacteriota</taxon>
        <taxon>Terriglobia</taxon>
        <taxon>Terriglobales</taxon>
        <taxon>Acidobacteriaceae</taxon>
        <taxon>Granulicella</taxon>
    </lineage>
</organism>
<keyword evidence="3" id="KW-1185">Reference proteome</keyword>
<dbReference type="RefSeq" id="WP_089842692.1">
    <property type="nucleotide sequence ID" value="NZ_FOZL01000002.1"/>
</dbReference>
<protein>
    <recommendedName>
        <fullName evidence="4">Cupin domain-containing protein</fullName>
    </recommendedName>
</protein>
<name>A0A1I6MYL6_9BACT</name>
<evidence type="ECO:0000313" key="3">
    <source>
        <dbReference type="Proteomes" id="UP000199024"/>
    </source>
</evidence>
<evidence type="ECO:0008006" key="4">
    <source>
        <dbReference type="Google" id="ProtNLM"/>
    </source>
</evidence>
<dbReference type="InterPro" id="IPR014710">
    <property type="entry name" value="RmlC-like_jellyroll"/>
</dbReference>
<dbReference type="PROSITE" id="PS51318">
    <property type="entry name" value="TAT"/>
    <property type="match status" value="1"/>
</dbReference>
<gene>
    <name evidence="2" type="ORF">SAMN05421771_3838</name>
</gene>
<dbReference type="EMBL" id="FOZL01000002">
    <property type="protein sequence ID" value="SFS20795.1"/>
    <property type="molecule type" value="Genomic_DNA"/>
</dbReference>
<keyword evidence="1" id="KW-0732">Signal</keyword>
<reference evidence="2 3" key="1">
    <citation type="submission" date="2016-10" db="EMBL/GenBank/DDBJ databases">
        <authorList>
            <person name="de Groot N.N."/>
        </authorList>
    </citation>
    <scope>NUCLEOTIDE SEQUENCE [LARGE SCALE GENOMIC DNA]</scope>
    <source>
        <strain evidence="2 3">DSM 21001</strain>
    </source>
</reference>
<sequence length="172" mass="18332">MRNVSTRRNFIRTAPLAAGVMLPLSGLPLMAEELAGATVPFKKFSASDMAGELAGVQANDGTKNLIASPGLSVTMAINAETKKSGKEFEAHATRDHVFQVLDGETVYHVGGTLKGARETKPGEYLAPDCEGYTKVTLKRGDYLSVPRMTPHKRVTEGKVSLLLISANTVATT</sequence>
<dbReference type="SUPFAM" id="SSF51182">
    <property type="entry name" value="RmlC-like cupins"/>
    <property type="match status" value="1"/>
</dbReference>
<evidence type="ECO:0000256" key="1">
    <source>
        <dbReference type="SAM" id="SignalP"/>
    </source>
</evidence>
<dbReference type="InterPro" id="IPR006311">
    <property type="entry name" value="TAT_signal"/>
</dbReference>
<accession>A0A1I6MYL6</accession>
<evidence type="ECO:0000313" key="2">
    <source>
        <dbReference type="EMBL" id="SFS20795.1"/>
    </source>
</evidence>
<dbReference type="Gene3D" id="2.60.120.10">
    <property type="entry name" value="Jelly Rolls"/>
    <property type="match status" value="1"/>
</dbReference>
<dbReference type="Proteomes" id="UP000199024">
    <property type="component" value="Unassembled WGS sequence"/>
</dbReference>
<dbReference type="AlphaFoldDB" id="A0A1I6MYL6"/>
<dbReference type="OrthoDB" id="117439at2"/>
<dbReference type="InterPro" id="IPR011051">
    <property type="entry name" value="RmlC_Cupin_sf"/>
</dbReference>
<proteinExistence type="predicted"/>